<dbReference type="AlphaFoldDB" id="A0AAV4YCE0"/>
<evidence type="ECO:0000313" key="2">
    <source>
        <dbReference type="EMBL" id="GIZ04040.1"/>
    </source>
</evidence>
<dbReference type="Proteomes" id="UP001054945">
    <property type="component" value="Unassembled WGS sequence"/>
</dbReference>
<keyword evidence="3" id="KW-1185">Reference proteome</keyword>
<comment type="caution">
    <text evidence="2">The sequence shown here is derived from an EMBL/GenBank/DDBJ whole genome shotgun (WGS) entry which is preliminary data.</text>
</comment>
<feature type="region of interest" description="Disordered" evidence="1">
    <location>
        <begin position="1"/>
        <end position="34"/>
    </location>
</feature>
<sequence length="122" mass="14238">MSISVKRRWSSRATGSFPSPFLPEEPEPELDSGRSPYLRIMESHPCISSRSRSIKSRLPCRERGINWWGQQGCCSVRVVHLPPRVVRLIFVLQPPWWVRRDPFTRIVNKNASELLTLKYVIH</sequence>
<accession>A0AAV4YCE0</accession>
<protein>
    <submittedName>
        <fullName evidence="2">Uncharacterized protein</fullName>
    </submittedName>
</protein>
<reference evidence="2 3" key="1">
    <citation type="submission" date="2021-06" db="EMBL/GenBank/DDBJ databases">
        <title>Caerostris extrusa draft genome.</title>
        <authorList>
            <person name="Kono N."/>
            <person name="Arakawa K."/>
        </authorList>
    </citation>
    <scope>NUCLEOTIDE SEQUENCE [LARGE SCALE GENOMIC DNA]</scope>
</reference>
<evidence type="ECO:0000256" key="1">
    <source>
        <dbReference type="SAM" id="MobiDB-lite"/>
    </source>
</evidence>
<name>A0AAV4YCE0_CAEEX</name>
<evidence type="ECO:0000313" key="3">
    <source>
        <dbReference type="Proteomes" id="UP001054945"/>
    </source>
</evidence>
<dbReference type="EMBL" id="BPLR01019026">
    <property type="protein sequence ID" value="GIZ04040.1"/>
    <property type="molecule type" value="Genomic_DNA"/>
</dbReference>
<feature type="compositionally biased region" description="Basic residues" evidence="1">
    <location>
        <begin position="1"/>
        <end position="10"/>
    </location>
</feature>
<proteinExistence type="predicted"/>
<gene>
    <name evidence="2" type="ORF">CEXT_44181</name>
</gene>
<organism evidence="2 3">
    <name type="scientific">Caerostris extrusa</name>
    <name type="common">Bark spider</name>
    <name type="synonym">Caerostris bankana</name>
    <dbReference type="NCBI Taxonomy" id="172846"/>
    <lineage>
        <taxon>Eukaryota</taxon>
        <taxon>Metazoa</taxon>
        <taxon>Ecdysozoa</taxon>
        <taxon>Arthropoda</taxon>
        <taxon>Chelicerata</taxon>
        <taxon>Arachnida</taxon>
        <taxon>Araneae</taxon>
        <taxon>Araneomorphae</taxon>
        <taxon>Entelegynae</taxon>
        <taxon>Araneoidea</taxon>
        <taxon>Araneidae</taxon>
        <taxon>Caerostris</taxon>
    </lineage>
</organism>